<evidence type="ECO:0000256" key="2">
    <source>
        <dbReference type="ARBA" id="ARBA00022574"/>
    </source>
</evidence>
<feature type="repeat" description="WD" evidence="4">
    <location>
        <begin position="406"/>
        <end position="438"/>
    </location>
</feature>
<evidence type="ECO:0000313" key="6">
    <source>
        <dbReference type="EMBL" id="GKT24386.1"/>
    </source>
</evidence>
<keyword evidence="3" id="KW-0677">Repeat</keyword>
<dbReference type="Gene3D" id="2.130.10.10">
    <property type="entry name" value="YVTN repeat-like/Quinoprotein amine dehydrogenase"/>
    <property type="match status" value="1"/>
</dbReference>
<evidence type="ECO:0000256" key="4">
    <source>
        <dbReference type="PROSITE-ProRule" id="PRU00221"/>
    </source>
</evidence>
<evidence type="ECO:0000313" key="7">
    <source>
        <dbReference type="Proteomes" id="UP001057375"/>
    </source>
</evidence>
<keyword evidence="2 4" id="KW-0853">WD repeat</keyword>
<dbReference type="InterPro" id="IPR001680">
    <property type="entry name" value="WD40_rpt"/>
</dbReference>
<dbReference type="PROSITE" id="PS50082">
    <property type="entry name" value="WD_REPEATS_2"/>
    <property type="match status" value="2"/>
</dbReference>
<dbReference type="InterPro" id="IPR044285">
    <property type="entry name" value="PWP1"/>
</dbReference>
<feature type="region of interest" description="Disordered" evidence="5">
    <location>
        <begin position="525"/>
        <end position="603"/>
    </location>
</feature>
<gene>
    <name evidence="6" type="ORF">ADUPG1_012712</name>
</gene>
<dbReference type="InterPro" id="IPR036322">
    <property type="entry name" value="WD40_repeat_dom_sf"/>
</dbReference>
<comment type="caution">
    <text evidence="6">The sequence shown here is derived from an EMBL/GenBank/DDBJ whole genome shotgun (WGS) entry which is preliminary data.</text>
</comment>
<keyword evidence="1" id="KW-0597">Phosphoprotein</keyword>
<feature type="region of interest" description="Disordered" evidence="5">
    <location>
        <begin position="287"/>
        <end position="308"/>
    </location>
</feature>
<proteinExistence type="predicted"/>
<keyword evidence="7" id="KW-1185">Reference proteome</keyword>
<dbReference type="EMBL" id="BQXS01012522">
    <property type="protein sequence ID" value="GKT24386.1"/>
    <property type="molecule type" value="Genomic_DNA"/>
</dbReference>
<dbReference type="SUPFAM" id="SSF50978">
    <property type="entry name" value="WD40 repeat-like"/>
    <property type="match status" value="1"/>
</dbReference>
<dbReference type="Proteomes" id="UP001057375">
    <property type="component" value="Unassembled WGS sequence"/>
</dbReference>
<feature type="compositionally biased region" description="Low complexity" evidence="5">
    <location>
        <begin position="287"/>
        <end position="299"/>
    </location>
</feature>
<dbReference type="PANTHER" id="PTHR14091">
    <property type="entry name" value="PERIODIC TRYPTOPHAN PROTEIN 1"/>
    <property type="match status" value="1"/>
</dbReference>
<evidence type="ECO:0000256" key="3">
    <source>
        <dbReference type="ARBA" id="ARBA00022737"/>
    </source>
</evidence>
<organism evidence="6 7">
    <name type="scientific">Aduncisulcus paluster</name>
    <dbReference type="NCBI Taxonomy" id="2918883"/>
    <lineage>
        <taxon>Eukaryota</taxon>
        <taxon>Metamonada</taxon>
        <taxon>Carpediemonas-like organisms</taxon>
        <taxon>Aduncisulcus</taxon>
    </lineage>
</organism>
<dbReference type="InterPro" id="IPR015943">
    <property type="entry name" value="WD40/YVTN_repeat-like_dom_sf"/>
</dbReference>
<feature type="compositionally biased region" description="Acidic residues" evidence="5">
    <location>
        <begin position="565"/>
        <end position="584"/>
    </location>
</feature>
<protein>
    <submittedName>
        <fullName evidence="6">Periodic tryptophan protein 1 like protein</fullName>
    </submittedName>
</protein>
<feature type="compositionally biased region" description="Basic residues" evidence="5">
    <location>
        <begin position="588"/>
        <end position="603"/>
    </location>
</feature>
<accession>A0ABQ5K435</accession>
<dbReference type="Pfam" id="PF00400">
    <property type="entry name" value="WD40"/>
    <property type="match status" value="2"/>
</dbReference>
<dbReference type="PANTHER" id="PTHR14091:SF0">
    <property type="entry name" value="PERIODIC TRYPTOPHAN PROTEIN 1 HOMOLOG"/>
    <property type="match status" value="1"/>
</dbReference>
<dbReference type="InterPro" id="IPR019775">
    <property type="entry name" value="WD40_repeat_CS"/>
</dbReference>
<reference evidence="6" key="1">
    <citation type="submission" date="2022-03" db="EMBL/GenBank/DDBJ databases">
        <title>Draft genome sequence of Aduncisulcus paluster, a free-living microaerophilic Fornicata.</title>
        <authorList>
            <person name="Yuyama I."/>
            <person name="Kume K."/>
            <person name="Tamura T."/>
            <person name="Inagaki Y."/>
            <person name="Hashimoto T."/>
        </authorList>
    </citation>
    <scope>NUCLEOTIDE SEQUENCE</scope>
    <source>
        <strain evidence="6">NY0171</strain>
    </source>
</reference>
<name>A0ABQ5K435_9EUKA</name>
<feature type="repeat" description="WD" evidence="4">
    <location>
        <begin position="233"/>
        <end position="275"/>
    </location>
</feature>
<dbReference type="PROSITE" id="PS50294">
    <property type="entry name" value="WD_REPEATS_REGION"/>
    <property type="match status" value="2"/>
</dbReference>
<evidence type="ECO:0000256" key="5">
    <source>
        <dbReference type="SAM" id="MobiDB-lite"/>
    </source>
</evidence>
<dbReference type="SMART" id="SM00320">
    <property type="entry name" value="WD40"/>
    <property type="match status" value="3"/>
</dbReference>
<evidence type="ECO:0000256" key="1">
    <source>
        <dbReference type="ARBA" id="ARBA00022553"/>
    </source>
</evidence>
<sequence length="603" mass="66752">MEASSNFIFCAKWVPKKALIQALRQRDRAFIDPSRRVTERPEEESESQDDPILLHSTGLVTDPELDPYLSVGPEEEEPEFLLNPESDTAICALRVSDSQSAYITYMVYDHTSHHTFLHHDLPLAHLPTAITWISHKSLGENLCGVSTFGKGGSIEIWDLSVMDEICPLMTLGGFTDKETVGKEEWERLMKEAGLLGVSTKDYTTEEKAQHKKKLQRIRKKISKFKASLPSHEANSHTDTVTCIEWNKKFPHFLCSCSADCSIKLWDITAEKEEDKCVATVIPSPCSDKVTTDSSKTSSKTKGRDEEEEDIDLTISRGVHSICWDKQSGMSVFYGCGNTIGVCDFNEGKERVIGTMESDCECISSTESGIKDKELVLAGDDQGGVYAWLMSTTDTSGGSDEVCIRFPRAHSTSVTSVSTCPQCPNILMTASEDKSVKIWAIVPKDSKYGDAASVSHQLNLLYTREMHECGRVLGASWSDEMCGVVCVSGFHGTLCVFNALSQCDKKIWEGIADKKERFVVEFMSGRKDSSSSSSRGLGEDEDVEDGPNKSVVSCCIVSEKMGDDGRDLDDDLKDEDDESESSEEEEKTKKRGKRGKKGGRKKGK</sequence>
<dbReference type="PROSITE" id="PS00678">
    <property type="entry name" value="WD_REPEATS_1"/>
    <property type="match status" value="1"/>
</dbReference>